<feature type="transmembrane region" description="Helical" evidence="7">
    <location>
        <begin position="303"/>
        <end position="321"/>
    </location>
</feature>
<evidence type="ECO:0000256" key="4">
    <source>
        <dbReference type="ARBA" id="ARBA00022989"/>
    </source>
</evidence>
<evidence type="ECO:0000256" key="1">
    <source>
        <dbReference type="ARBA" id="ARBA00004141"/>
    </source>
</evidence>
<feature type="transmembrane region" description="Helical" evidence="7">
    <location>
        <begin position="327"/>
        <end position="346"/>
    </location>
</feature>
<gene>
    <name evidence="9" type="ORF">MNB_SM-7-1245</name>
</gene>
<accession>A0A1W1BFR0</accession>
<dbReference type="InterPro" id="IPR036259">
    <property type="entry name" value="MFS_trans_sf"/>
</dbReference>
<feature type="transmembrane region" description="Helical" evidence="7">
    <location>
        <begin position="272"/>
        <end position="291"/>
    </location>
</feature>
<dbReference type="InterPro" id="IPR044772">
    <property type="entry name" value="NO3_transporter"/>
</dbReference>
<reference evidence="9" key="1">
    <citation type="submission" date="2016-10" db="EMBL/GenBank/DDBJ databases">
        <authorList>
            <person name="de Groot N.N."/>
        </authorList>
    </citation>
    <scope>NUCLEOTIDE SEQUENCE</scope>
</reference>
<dbReference type="GO" id="GO:0016020">
    <property type="term" value="C:membrane"/>
    <property type="evidence" value="ECO:0007669"/>
    <property type="project" value="UniProtKB-SubCell"/>
</dbReference>
<dbReference type="PANTHER" id="PTHR23515">
    <property type="entry name" value="HIGH-AFFINITY NITRATE TRANSPORTER 2.3"/>
    <property type="match status" value="1"/>
</dbReference>
<keyword evidence="6 7" id="KW-0472">Membrane</keyword>
<sequence length="427" mass="45590">MAGFKALKGQGDAKTLFAAFLYFDFSFMVWTMLGPLATEISESLKIASGFVMTPSQKATLLAIPILSGALLRIVLGFGVDKFGPKKTALMAQSVVISVLFYAFFRGEHITYNELLVVALGLGFAGASFAVALPQAGQWYPPKLQGVVLGIAGAGNIGVVLDFLFAPKIAELWGWQAVFLVGGILSTIIFIVYMFLAKDAPKEVYTPRPKKISDYLRLLGDKDTWWFSLFYAVSFGGFVGFANYMKVYLMNTYEADMSAFGLDVFNEPNVKVIAGYFGALTIFAGAVLRPVGGAIADKMGGVKSLYIFFGVVAILALVNALVTLPFWGAIALLFTIMASLGMANGAVFQLVPQRFGKDIGIMTGIVGAAGGLGGTALVKTLGWSKEAFNGYSAGFMIFAGVVLVAIIGISLVKTRWRTTWGIQAGGKI</sequence>
<feature type="transmembrane region" description="Helical" evidence="7">
    <location>
        <begin position="224"/>
        <end position="244"/>
    </location>
</feature>
<keyword evidence="4 7" id="KW-1133">Transmembrane helix</keyword>
<feature type="transmembrane region" description="Helical" evidence="7">
    <location>
        <begin position="110"/>
        <end position="133"/>
    </location>
</feature>
<feature type="transmembrane region" description="Helical" evidence="7">
    <location>
        <begin position="58"/>
        <end position="75"/>
    </location>
</feature>
<comment type="similarity">
    <text evidence="2">Belongs to the major facilitator superfamily. Nitrate/nitrite porter (TC 2.A.1.8) family.</text>
</comment>
<evidence type="ECO:0000256" key="3">
    <source>
        <dbReference type="ARBA" id="ARBA00022692"/>
    </source>
</evidence>
<dbReference type="Pfam" id="PF07690">
    <property type="entry name" value="MFS_1"/>
    <property type="match status" value="1"/>
</dbReference>
<dbReference type="InterPro" id="IPR011701">
    <property type="entry name" value="MFS"/>
</dbReference>
<evidence type="ECO:0000256" key="5">
    <source>
        <dbReference type="ARBA" id="ARBA00023063"/>
    </source>
</evidence>
<comment type="subcellular location">
    <subcellularLocation>
        <location evidence="1">Membrane</location>
        <topology evidence="1">Multi-pass membrane protein</topology>
    </subcellularLocation>
</comment>
<dbReference type="GO" id="GO:0042128">
    <property type="term" value="P:nitrate assimilation"/>
    <property type="evidence" value="ECO:0007669"/>
    <property type="project" value="UniProtKB-KW"/>
</dbReference>
<feature type="transmembrane region" description="Helical" evidence="7">
    <location>
        <begin position="145"/>
        <end position="165"/>
    </location>
</feature>
<feature type="transmembrane region" description="Helical" evidence="7">
    <location>
        <begin position="87"/>
        <end position="104"/>
    </location>
</feature>
<dbReference type="InterPro" id="IPR020846">
    <property type="entry name" value="MFS_dom"/>
</dbReference>
<dbReference type="PROSITE" id="PS50850">
    <property type="entry name" value="MFS"/>
    <property type="match status" value="1"/>
</dbReference>
<dbReference type="Gene3D" id="1.20.1250.20">
    <property type="entry name" value="MFS general substrate transporter like domains"/>
    <property type="match status" value="1"/>
</dbReference>
<evidence type="ECO:0000256" key="2">
    <source>
        <dbReference type="ARBA" id="ARBA00008432"/>
    </source>
</evidence>
<evidence type="ECO:0000256" key="6">
    <source>
        <dbReference type="ARBA" id="ARBA00023136"/>
    </source>
</evidence>
<feature type="domain" description="Major facilitator superfamily (MFS) profile" evidence="8">
    <location>
        <begin position="14"/>
        <end position="416"/>
    </location>
</feature>
<feature type="transmembrane region" description="Helical" evidence="7">
    <location>
        <begin position="358"/>
        <end position="377"/>
    </location>
</feature>
<dbReference type="GO" id="GO:0015112">
    <property type="term" value="F:nitrate transmembrane transporter activity"/>
    <property type="evidence" value="ECO:0007669"/>
    <property type="project" value="InterPro"/>
</dbReference>
<protein>
    <submittedName>
        <fullName evidence="9">Nitrate/nitrite transporter</fullName>
    </submittedName>
</protein>
<feature type="transmembrane region" description="Helical" evidence="7">
    <location>
        <begin position="16"/>
        <end position="38"/>
    </location>
</feature>
<dbReference type="AlphaFoldDB" id="A0A1W1BFR0"/>
<evidence type="ECO:0000259" key="8">
    <source>
        <dbReference type="PROSITE" id="PS50850"/>
    </source>
</evidence>
<name>A0A1W1BFR0_9ZZZZ</name>
<feature type="transmembrane region" description="Helical" evidence="7">
    <location>
        <begin position="389"/>
        <end position="411"/>
    </location>
</feature>
<keyword evidence="5" id="KW-0534">Nitrate assimilation</keyword>
<organism evidence="9">
    <name type="scientific">hydrothermal vent metagenome</name>
    <dbReference type="NCBI Taxonomy" id="652676"/>
    <lineage>
        <taxon>unclassified sequences</taxon>
        <taxon>metagenomes</taxon>
        <taxon>ecological metagenomes</taxon>
    </lineage>
</organism>
<feature type="transmembrane region" description="Helical" evidence="7">
    <location>
        <begin position="171"/>
        <end position="195"/>
    </location>
</feature>
<dbReference type="SUPFAM" id="SSF103473">
    <property type="entry name" value="MFS general substrate transporter"/>
    <property type="match status" value="1"/>
</dbReference>
<keyword evidence="3 7" id="KW-0812">Transmembrane</keyword>
<proteinExistence type="inferred from homology"/>
<evidence type="ECO:0000256" key="7">
    <source>
        <dbReference type="SAM" id="Phobius"/>
    </source>
</evidence>
<evidence type="ECO:0000313" key="9">
    <source>
        <dbReference type="EMBL" id="SFV52353.1"/>
    </source>
</evidence>
<dbReference type="EMBL" id="FPHB01000020">
    <property type="protein sequence ID" value="SFV52353.1"/>
    <property type="molecule type" value="Genomic_DNA"/>
</dbReference>